<evidence type="ECO:0000313" key="1">
    <source>
        <dbReference type="EMBL" id="CEH15153.1"/>
    </source>
</evidence>
<keyword evidence="2" id="KW-1185">Reference proteome</keyword>
<dbReference type="Proteomes" id="UP000054845">
    <property type="component" value="Unassembled WGS sequence"/>
</dbReference>
<name>A0A0P1BHA8_9BASI</name>
<reference evidence="2" key="1">
    <citation type="submission" date="2014-09" db="EMBL/GenBank/DDBJ databases">
        <authorList>
            <person name="Sharma Rahul"/>
            <person name="Thines Marco"/>
        </authorList>
    </citation>
    <scope>NUCLEOTIDE SEQUENCE [LARGE SCALE GENOMIC DNA]</scope>
</reference>
<protein>
    <submittedName>
        <fullName evidence="1">Uncharacterized protein</fullName>
    </submittedName>
</protein>
<proteinExistence type="predicted"/>
<dbReference type="OrthoDB" id="28901at2759"/>
<organism evidence="1 2">
    <name type="scientific">Ceraceosorus bombacis</name>
    <dbReference type="NCBI Taxonomy" id="401625"/>
    <lineage>
        <taxon>Eukaryota</taxon>
        <taxon>Fungi</taxon>
        <taxon>Dikarya</taxon>
        <taxon>Basidiomycota</taxon>
        <taxon>Ustilaginomycotina</taxon>
        <taxon>Exobasidiomycetes</taxon>
        <taxon>Ceraceosorales</taxon>
        <taxon>Ceraceosoraceae</taxon>
        <taxon>Ceraceosorus</taxon>
    </lineage>
</organism>
<dbReference type="EMBL" id="CCYA01000252">
    <property type="protein sequence ID" value="CEH15153.1"/>
    <property type="molecule type" value="Genomic_DNA"/>
</dbReference>
<sequence>MPVVSLEEASKSRETFGLDELRAKQPRNRGAMCFALASPNEGTRVTVQSIDGDDVMATAHATGQQIFAPASTFALAA</sequence>
<evidence type="ECO:0000313" key="2">
    <source>
        <dbReference type="Proteomes" id="UP000054845"/>
    </source>
</evidence>
<dbReference type="AlphaFoldDB" id="A0A0P1BHA8"/>
<accession>A0A0P1BHA8</accession>